<dbReference type="Proteomes" id="UP000724584">
    <property type="component" value="Unassembled WGS sequence"/>
</dbReference>
<gene>
    <name evidence="1" type="ORF">F5144DRAFT_569512</name>
</gene>
<dbReference type="EMBL" id="JAGIZQ010000003">
    <property type="protein sequence ID" value="KAH6637040.1"/>
    <property type="molecule type" value="Genomic_DNA"/>
</dbReference>
<keyword evidence="2" id="KW-1185">Reference proteome</keyword>
<organism evidence="1 2">
    <name type="scientific">Chaetomium tenue</name>
    <dbReference type="NCBI Taxonomy" id="1854479"/>
    <lineage>
        <taxon>Eukaryota</taxon>
        <taxon>Fungi</taxon>
        <taxon>Dikarya</taxon>
        <taxon>Ascomycota</taxon>
        <taxon>Pezizomycotina</taxon>
        <taxon>Sordariomycetes</taxon>
        <taxon>Sordariomycetidae</taxon>
        <taxon>Sordariales</taxon>
        <taxon>Chaetomiaceae</taxon>
        <taxon>Chaetomium</taxon>
    </lineage>
</organism>
<proteinExistence type="predicted"/>
<reference evidence="1 2" key="1">
    <citation type="journal article" date="2021" name="Nat. Commun.">
        <title>Genetic determinants of endophytism in the Arabidopsis root mycobiome.</title>
        <authorList>
            <person name="Mesny F."/>
            <person name="Miyauchi S."/>
            <person name="Thiergart T."/>
            <person name="Pickel B."/>
            <person name="Atanasova L."/>
            <person name="Karlsson M."/>
            <person name="Huettel B."/>
            <person name="Barry K.W."/>
            <person name="Haridas S."/>
            <person name="Chen C."/>
            <person name="Bauer D."/>
            <person name="Andreopoulos W."/>
            <person name="Pangilinan J."/>
            <person name="LaButti K."/>
            <person name="Riley R."/>
            <person name="Lipzen A."/>
            <person name="Clum A."/>
            <person name="Drula E."/>
            <person name="Henrissat B."/>
            <person name="Kohler A."/>
            <person name="Grigoriev I.V."/>
            <person name="Martin F.M."/>
            <person name="Hacquard S."/>
        </authorList>
    </citation>
    <scope>NUCLEOTIDE SEQUENCE [LARGE SCALE GENOMIC DNA]</scope>
    <source>
        <strain evidence="1 2">MPI-SDFR-AT-0079</strain>
    </source>
</reference>
<name>A0ACB7PHA4_9PEZI</name>
<sequence length="181" mass="20823">MRRVKRPPPRSTRKMATSDNDAQASTQASMPSDDGTHCAFFYGTLMAADVFHTVCYGTKDVPEEISNLHNSYPAVLHGFCRRRVKYADYPGIIEDKDHNVVGTFVTGLTNANMARLDHFEGSQYERRPVTVSLLKKLANGKLVEGTKVEGETYIFLNKRDLESREWDLEEFRREKMQRWTR</sequence>
<accession>A0ACB7PHA4</accession>
<evidence type="ECO:0000313" key="1">
    <source>
        <dbReference type="EMBL" id="KAH6637040.1"/>
    </source>
</evidence>
<comment type="caution">
    <text evidence="1">The sequence shown here is derived from an EMBL/GenBank/DDBJ whole genome shotgun (WGS) entry which is preliminary data.</text>
</comment>
<evidence type="ECO:0000313" key="2">
    <source>
        <dbReference type="Proteomes" id="UP000724584"/>
    </source>
</evidence>
<protein>
    <submittedName>
        <fullName evidence="1">AIG2-like family-domain-containing protein</fullName>
    </submittedName>
</protein>